<accession>A0AAD7FZ35</accession>
<dbReference type="EMBL" id="JARKIF010000001">
    <property type="protein sequence ID" value="KAJ7650728.1"/>
    <property type="molecule type" value="Genomic_DNA"/>
</dbReference>
<dbReference type="Proteomes" id="UP001221142">
    <property type="component" value="Unassembled WGS sequence"/>
</dbReference>
<keyword evidence="1" id="KW-0812">Transmembrane</keyword>
<keyword evidence="3" id="KW-1185">Reference proteome</keyword>
<sequence length="144" mass="16419">MIATPSPVYTTNAVDDFFGTRLPCTSRFSDVPPAYDGTEYVAYRMRGTEPATLAMYLFKFGFLFPPFWLVGVFILFSPLRAPNTITPGAWLPEKTETERVLILRRLRTVELKWARRCLYALLALIHIIIAVVVGVVLWHALRRA</sequence>
<evidence type="ECO:0000256" key="1">
    <source>
        <dbReference type="SAM" id="Phobius"/>
    </source>
</evidence>
<keyword evidence="1" id="KW-0472">Membrane</keyword>
<evidence type="ECO:0000313" key="2">
    <source>
        <dbReference type="EMBL" id="KAJ7650728.1"/>
    </source>
</evidence>
<evidence type="ECO:0000313" key="3">
    <source>
        <dbReference type="Proteomes" id="UP001221142"/>
    </source>
</evidence>
<dbReference type="AlphaFoldDB" id="A0AAD7FZ35"/>
<feature type="transmembrane region" description="Helical" evidence="1">
    <location>
        <begin position="117"/>
        <end position="141"/>
    </location>
</feature>
<reference evidence="2" key="1">
    <citation type="submission" date="2023-03" db="EMBL/GenBank/DDBJ databases">
        <title>Massive genome expansion in bonnet fungi (Mycena s.s.) driven by repeated elements and novel gene families across ecological guilds.</title>
        <authorList>
            <consortium name="Lawrence Berkeley National Laboratory"/>
            <person name="Harder C.B."/>
            <person name="Miyauchi S."/>
            <person name="Viragh M."/>
            <person name="Kuo A."/>
            <person name="Thoen E."/>
            <person name="Andreopoulos B."/>
            <person name="Lu D."/>
            <person name="Skrede I."/>
            <person name="Drula E."/>
            <person name="Henrissat B."/>
            <person name="Morin E."/>
            <person name="Kohler A."/>
            <person name="Barry K."/>
            <person name="LaButti K."/>
            <person name="Morin E."/>
            <person name="Salamov A."/>
            <person name="Lipzen A."/>
            <person name="Mereny Z."/>
            <person name="Hegedus B."/>
            <person name="Baldrian P."/>
            <person name="Stursova M."/>
            <person name="Weitz H."/>
            <person name="Taylor A."/>
            <person name="Grigoriev I.V."/>
            <person name="Nagy L.G."/>
            <person name="Martin F."/>
            <person name="Kauserud H."/>
        </authorList>
    </citation>
    <scope>NUCLEOTIDE SEQUENCE</scope>
    <source>
        <strain evidence="2">9284</strain>
    </source>
</reference>
<name>A0AAD7FZ35_9AGAR</name>
<feature type="transmembrane region" description="Helical" evidence="1">
    <location>
        <begin position="53"/>
        <end position="76"/>
    </location>
</feature>
<protein>
    <submittedName>
        <fullName evidence="2">Uncharacterized protein</fullName>
    </submittedName>
</protein>
<gene>
    <name evidence="2" type="ORF">FB45DRAFT_731590</name>
</gene>
<organism evidence="2 3">
    <name type="scientific">Roridomyces roridus</name>
    <dbReference type="NCBI Taxonomy" id="1738132"/>
    <lineage>
        <taxon>Eukaryota</taxon>
        <taxon>Fungi</taxon>
        <taxon>Dikarya</taxon>
        <taxon>Basidiomycota</taxon>
        <taxon>Agaricomycotina</taxon>
        <taxon>Agaricomycetes</taxon>
        <taxon>Agaricomycetidae</taxon>
        <taxon>Agaricales</taxon>
        <taxon>Marasmiineae</taxon>
        <taxon>Mycenaceae</taxon>
        <taxon>Roridomyces</taxon>
    </lineage>
</organism>
<proteinExistence type="predicted"/>
<keyword evidence="1" id="KW-1133">Transmembrane helix</keyword>
<comment type="caution">
    <text evidence="2">The sequence shown here is derived from an EMBL/GenBank/DDBJ whole genome shotgun (WGS) entry which is preliminary data.</text>
</comment>